<dbReference type="InterPro" id="IPR010920">
    <property type="entry name" value="LSM_dom_sf"/>
</dbReference>
<dbReference type="GO" id="GO:1990904">
    <property type="term" value="C:ribonucleoprotein complex"/>
    <property type="evidence" value="ECO:0007669"/>
    <property type="project" value="TreeGrafter"/>
</dbReference>
<dbReference type="InterPro" id="IPR039539">
    <property type="entry name" value="Ras_GTPase_bind_prot"/>
</dbReference>
<dbReference type="EMBL" id="JADFTS010000004">
    <property type="protein sequence ID" value="KAF9611391.1"/>
    <property type="molecule type" value="Genomic_DNA"/>
</dbReference>
<dbReference type="PANTHER" id="PTHR10693:SF75">
    <property type="entry name" value="NUCLEAR TRANSPORT FACTOR 2"/>
    <property type="match status" value="1"/>
</dbReference>
<evidence type="ECO:0000313" key="4">
    <source>
        <dbReference type="Proteomes" id="UP000631114"/>
    </source>
</evidence>
<name>A0A835I639_9MAGN</name>
<evidence type="ECO:0000256" key="1">
    <source>
        <dbReference type="ARBA" id="ARBA00022884"/>
    </source>
</evidence>
<dbReference type="AlphaFoldDB" id="A0A835I639"/>
<dbReference type="SUPFAM" id="SSF50182">
    <property type="entry name" value="Sm-like ribonucleoproteins"/>
    <property type="match status" value="1"/>
</dbReference>
<dbReference type="PANTHER" id="PTHR10693">
    <property type="entry name" value="RAS GTPASE-ACTIVATING PROTEIN-BINDING PROTEIN"/>
    <property type="match status" value="1"/>
</dbReference>
<dbReference type="Gene3D" id="3.10.450.50">
    <property type="match status" value="1"/>
</dbReference>
<evidence type="ECO:0000313" key="3">
    <source>
        <dbReference type="EMBL" id="KAF9611391.1"/>
    </source>
</evidence>
<keyword evidence="4" id="KW-1185">Reference proteome</keyword>
<dbReference type="CDD" id="cd00780">
    <property type="entry name" value="NTF2"/>
    <property type="match status" value="1"/>
</dbReference>
<reference evidence="3 4" key="1">
    <citation type="submission" date="2020-10" db="EMBL/GenBank/DDBJ databases">
        <title>The Coptis chinensis genome and diversification of protoberbering-type alkaloids.</title>
        <authorList>
            <person name="Wang B."/>
            <person name="Shu S."/>
            <person name="Song C."/>
            <person name="Liu Y."/>
        </authorList>
    </citation>
    <scope>NUCLEOTIDE SEQUENCE [LARGE SCALE GENOMIC DNA]</scope>
    <source>
        <strain evidence="3">HL-2020</strain>
        <tissue evidence="3">Leaf</tissue>
    </source>
</reference>
<dbReference type="Pfam" id="PF02136">
    <property type="entry name" value="NTF2"/>
    <property type="match status" value="1"/>
</dbReference>
<dbReference type="OrthoDB" id="339151at2759"/>
<keyword evidence="1" id="KW-0694">RNA-binding</keyword>
<feature type="domain" description="NTF2" evidence="2">
    <location>
        <begin position="122"/>
        <end position="193"/>
    </location>
</feature>
<dbReference type="Proteomes" id="UP000631114">
    <property type="component" value="Unassembled WGS sequence"/>
</dbReference>
<dbReference type="InterPro" id="IPR032710">
    <property type="entry name" value="NTF2-like_dom_sf"/>
</dbReference>
<protein>
    <recommendedName>
        <fullName evidence="2">NTF2 domain-containing protein</fullName>
    </recommendedName>
</protein>
<dbReference type="InterPro" id="IPR002075">
    <property type="entry name" value="NTF2_dom"/>
</dbReference>
<organism evidence="3 4">
    <name type="scientific">Coptis chinensis</name>
    <dbReference type="NCBI Taxonomy" id="261450"/>
    <lineage>
        <taxon>Eukaryota</taxon>
        <taxon>Viridiplantae</taxon>
        <taxon>Streptophyta</taxon>
        <taxon>Embryophyta</taxon>
        <taxon>Tracheophyta</taxon>
        <taxon>Spermatophyta</taxon>
        <taxon>Magnoliopsida</taxon>
        <taxon>Ranunculales</taxon>
        <taxon>Ranunculaceae</taxon>
        <taxon>Coptidoideae</taxon>
        <taxon>Coptis</taxon>
    </lineage>
</organism>
<proteinExistence type="predicted"/>
<gene>
    <name evidence="3" type="ORF">IFM89_032060</name>
</gene>
<evidence type="ECO:0000259" key="2">
    <source>
        <dbReference type="PROSITE" id="PS50177"/>
    </source>
</evidence>
<dbReference type="InterPro" id="IPR018222">
    <property type="entry name" value="Nuclear_transport_factor_2_euk"/>
</dbReference>
<accession>A0A835I639</accession>
<dbReference type="GO" id="GO:0005829">
    <property type="term" value="C:cytosol"/>
    <property type="evidence" value="ECO:0007669"/>
    <property type="project" value="TreeGrafter"/>
</dbReference>
<dbReference type="GO" id="GO:0003729">
    <property type="term" value="F:mRNA binding"/>
    <property type="evidence" value="ECO:0007669"/>
    <property type="project" value="TreeGrafter"/>
</dbReference>
<sequence>MGMQKLAKQGYEEKVPDEHRMRITLSCERTGTLKVKGLVRIPTKVAKIVVEYGIQNTNNKIMVEELKYIVPLICSKEFHADDVYEGGGGEWRNSYTWGGDMHQEKRTGREPFGKVTSVKTIDAINMVILSMDYKKCQADIKTIDAQDSYKGGVVVQVTGCLIVKDNMKRKFTQSFCLTPQDRGYFVLNDIFRYVIEYEMVESDTVAIAVNGVIENATSTPVTPDPEVEVSYGNGEVVHEPSYNGELSTVEVEVVEAPVHSGQDEVLPVTEPASTVSKDLASTFRKILQRIKLYESRLVVGTLLGFKQFRDLVLENTLEMNGNNKNYIGMVKNKAVNFTNASEKNPINKSFKAAENGYDPFSLLPVNSLRFVVWNDRTDFSEESGDLPKAKSWVLYRTKQAVIGLSLSPEPLGKLPRASFPARVTSVFMFTSLSDSFFHCAFHLARSQMVHCPILETIISATGFESPESHHSSTVLNPIYVPFQGIFKVGDHSFRQFFACAFARLDRSCFLLSFYRTSLSPLPALFAKVCAVAIEDRVRAMFFLA</sequence>
<dbReference type="SUPFAM" id="SSF54427">
    <property type="entry name" value="NTF2-like"/>
    <property type="match status" value="1"/>
</dbReference>
<dbReference type="PROSITE" id="PS50177">
    <property type="entry name" value="NTF2_DOMAIN"/>
    <property type="match status" value="1"/>
</dbReference>
<comment type="caution">
    <text evidence="3">The sequence shown here is derived from an EMBL/GenBank/DDBJ whole genome shotgun (WGS) entry which is preliminary data.</text>
</comment>